<dbReference type="HOGENOM" id="CLU_3354800_0_0_7"/>
<dbReference type="AlphaFoldDB" id="K7YJQ8"/>
<name>K7YJQ8_BDEBC</name>
<evidence type="ECO:0000313" key="2">
    <source>
        <dbReference type="Proteomes" id="UP000010074"/>
    </source>
</evidence>
<accession>K7YJQ8</accession>
<dbReference type="Proteomes" id="UP000010074">
    <property type="component" value="Chromosome"/>
</dbReference>
<gene>
    <name evidence="1" type="ORF">Bdt_0186</name>
</gene>
<reference evidence="1 2" key="1">
    <citation type="journal article" date="2012" name="BMC Genomics">
        <title>Genome analysis of a simultaneously predatory and prey-independent, novel Bdellovibrio bacteriovorus from the River Tiber, supports in silico predictions of both ancient and recent lateral gene transfer from diverse bacteria.</title>
        <authorList>
            <person name="Hobley L."/>
            <person name="Lerner T.R."/>
            <person name="Williams L.E."/>
            <person name="Lambert C."/>
            <person name="Till R."/>
            <person name="Milner D.S."/>
            <person name="Basford S.M."/>
            <person name="Capeness M.J."/>
            <person name="Fenton A.K."/>
            <person name="Atterbury R.J."/>
            <person name="Harris M.A."/>
            <person name="Sockett R.E."/>
        </authorList>
    </citation>
    <scope>NUCLEOTIDE SEQUENCE [LARGE SCALE GENOMIC DNA]</scope>
    <source>
        <strain evidence="1 2">Tiberius</strain>
    </source>
</reference>
<sequence length="36" mass="4054">MRSHYQGATWDLLPGFFSSLGKDVHIIDGFSAHKFS</sequence>
<proteinExistence type="predicted"/>
<organism evidence="1 2">
    <name type="scientific">Bdellovibrio bacteriovorus str. Tiberius</name>
    <dbReference type="NCBI Taxonomy" id="1069642"/>
    <lineage>
        <taxon>Bacteria</taxon>
        <taxon>Pseudomonadati</taxon>
        <taxon>Bdellovibrionota</taxon>
        <taxon>Bdellovibrionia</taxon>
        <taxon>Bdellovibrionales</taxon>
        <taxon>Pseudobdellovibrionaceae</taxon>
        <taxon>Bdellovibrio</taxon>
    </lineage>
</organism>
<protein>
    <submittedName>
        <fullName evidence="1">Uncharacterized protein</fullName>
    </submittedName>
</protein>
<dbReference type="KEGG" id="bbat:Bdt_0186"/>
<evidence type="ECO:0000313" key="1">
    <source>
        <dbReference type="EMBL" id="AFX99895.1"/>
    </source>
</evidence>
<dbReference type="EMBL" id="CP002930">
    <property type="protein sequence ID" value="AFX99895.1"/>
    <property type="molecule type" value="Genomic_DNA"/>
</dbReference>